<sequence length="425" mass="47572">MKSTSDAPSSRCPGKRSSLLQSYSEIPESKVFQEGPTIENKIANERAVTSISLHGRAQTKSKQLNLNSPDYQTAADTKGLFEQERENILAQYNSWPRPIPLTPQQQKIIYHSFCPRLRKLFASSLTKNFLSIEAQSQAFACDQSKAEREMEEEANLQKEGSLQTLKEEIKKRQDEDGEEMEIDQKSLGHCAQTGEHKQRKELDNRDSKQIKPPIQVKKNEECLSSDWQEQDKLFGPRISQKRPSSVQRPNQDPVVNNLQTQLRITRDHQLWRQQLRKKLADRRRQHQGSLIERTLVNKPANVERAQRLAAPDKPHRQTLGGNTKSGSSLRKLCKQNSLTEATNAPHSGSPTSHSSRSSSSSSSSCSFSSSSTSSGCTAILKRIQLPAASVQRVGLRGQVHSKMHNTSDKVKTVALLDGSIGSTVQ</sequence>
<feature type="compositionally biased region" description="Low complexity" evidence="1">
    <location>
        <begin position="347"/>
        <end position="371"/>
    </location>
</feature>
<feature type="non-terminal residue" evidence="2">
    <location>
        <position position="425"/>
    </location>
</feature>
<feature type="compositionally biased region" description="Polar residues" evidence="1">
    <location>
        <begin position="241"/>
        <end position="254"/>
    </location>
</feature>
<feature type="compositionally biased region" description="Polar residues" evidence="1">
    <location>
        <begin position="319"/>
        <end position="346"/>
    </location>
</feature>
<proteinExistence type="predicted"/>
<evidence type="ECO:0000313" key="2">
    <source>
        <dbReference type="EMBL" id="VEL09665.1"/>
    </source>
</evidence>
<keyword evidence="3" id="KW-1185">Reference proteome</keyword>
<feature type="region of interest" description="Disordered" evidence="1">
    <location>
        <begin position="143"/>
        <end position="222"/>
    </location>
</feature>
<feature type="region of interest" description="Disordered" evidence="1">
    <location>
        <begin position="307"/>
        <end position="371"/>
    </location>
</feature>
<dbReference type="EMBL" id="CAAALY010006902">
    <property type="protein sequence ID" value="VEL09665.1"/>
    <property type="molecule type" value="Genomic_DNA"/>
</dbReference>
<comment type="caution">
    <text evidence="2">The sequence shown here is derived from an EMBL/GenBank/DDBJ whole genome shotgun (WGS) entry which is preliminary data.</text>
</comment>
<feature type="compositionally biased region" description="Basic and acidic residues" evidence="1">
    <location>
        <begin position="194"/>
        <end position="209"/>
    </location>
</feature>
<feature type="region of interest" description="Disordered" evidence="1">
    <location>
        <begin position="234"/>
        <end position="254"/>
    </location>
</feature>
<dbReference type="Proteomes" id="UP000784294">
    <property type="component" value="Unassembled WGS sequence"/>
</dbReference>
<evidence type="ECO:0000256" key="1">
    <source>
        <dbReference type="SAM" id="MobiDB-lite"/>
    </source>
</evidence>
<dbReference type="AlphaFoldDB" id="A0A448WE74"/>
<accession>A0A448WE74</accession>
<protein>
    <submittedName>
        <fullName evidence="2">Uncharacterized protein</fullName>
    </submittedName>
</protein>
<evidence type="ECO:0000313" key="3">
    <source>
        <dbReference type="Proteomes" id="UP000784294"/>
    </source>
</evidence>
<reference evidence="2" key="1">
    <citation type="submission" date="2018-11" db="EMBL/GenBank/DDBJ databases">
        <authorList>
            <consortium name="Pathogen Informatics"/>
        </authorList>
    </citation>
    <scope>NUCLEOTIDE SEQUENCE</scope>
</reference>
<feature type="compositionally biased region" description="Basic and acidic residues" evidence="1">
    <location>
        <begin position="165"/>
        <end position="174"/>
    </location>
</feature>
<name>A0A448WE74_9PLAT</name>
<organism evidence="2 3">
    <name type="scientific">Protopolystoma xenopodis</name>
    <dbReference type="NCBI Taxonomy" id="117903"/>
    <lineage>
        <taxon>Eukaryota</taxon>
        <taxon>Metazoa</taxon>
        <taxon>Spiralia</taxon>
        <taxon>Lophotrochozoa</taxon>
        <taxon>Platyhelminthes</taxon>
        <taxon>Monogenea</taxon>
        <taxon>Polyopisthocotylea</taxon>
        <taxon>Polystomatidea</taxon>
        <taxon>Polystomatidae</taxon>
        <taxon>Protopolystoma</taxon>
    </lineage>
</organism>
<gene>
    <name evidence="2" type="ORF">PXEA_LOCUS3105</name>
</gene>